<dbReference type="InterPro" id="IPR002110">
    <property type="entry name" value="Ankyrin_rpt"/>
</dbReference>
<keyword evidence="2 3" id="KW-0040">ANK repeat</keyword>
<dbReference type="PANTHER" id="PTHR24201">
    <property type="entry name" value="ANK_REP_REGION DOMAIN-CONTAINING PROTEIN"/>
    <property type="match status" value="1"/>
</dbReference>
<dbReference type="Proteomes" id="UP001148018">
    <property type="component" value="Unassembled WGS sequence"/>
</dbReference>
<proteinExistence type="predicted"/>
<dbReference type="Pfam" id="PF12796">
    <property type="entry name" value="Ank_2"/>
    <property type="match status" value="1"/>
</dbReference>
<accession>A0A9Q0IHX1</accession>
<dbReference type="InterPro" id="IPR036770">
    <property type="entry name" value="Ankyrin_rpt-contain_sf"/>
</dbReference>
<evidence type="ECO:0000313" key="6">
    <source>
        <dbReference type="EMBL" id="KAJ3599409.1"/>
    </source>
</evidence>
<dbReference type="PROSITE" id="PS50297">
    <property type="entry name" value="ANK_REP_REGION"/>
    <property type="match status" value="2"/>
</dbReference>
<dbReference type="InterPro" id="IPR011029">
    <property type="entry name" value="DEATH-like_dom_sf"/>
</dbReference>
<dbReference type="Gene3D" id="1.25.40.20">
    <property type="entry name" value="Ankyrin repeat-containing domain"/>
    <property type="match status" value="1"/>
</dbReference>
<evidence type="ECO:0000256" key="3">
    <source>
        <dbReference type="PROSITE-ProRule" id="PRU00023"/>
    </source>
</evidence>
<keyword evidence="1" id="KW-0677">Repeat</keyword>
<name>A0A9Q0IHX1_9TELE</name>
<evidence type="ECO:0000259" key="5">
    <source>
        <dbReference type="PROSITE" id="PS50209"/>
    </source>
</evidence>
<protein>
    <recommendedName>
        <fullName evidence="5">CARD domain-containing protein</fullName>
    </recommendedName>
</protein>
<comment type="caution">
    <text evidence="6">The sequence shown here is derived from an EMBL/GenBank/DDBJ whole genome shotgun (WGS) entry which is preliminary data.</text>
</comment>
<gene>
    <name evidence="6" type="ORF">NHX12_033372</name>
</gene>
<dbReference type="OrthoDB" id="20872at2759"/>
<feature type="compositionally biased region" description="Basic and acidic residues" evidence="4">
    <location>
        <begin position="133"/>
        <end position="142"/>
    </location>
</feature>
<keyword evidence="7" id="KW-1185">Reference proteome</keyword>
<dbReference type="Gene3D" id="1.10.533.10">
    <property type="entry name" value="Death Domain, Fas"/>
    <property type="match status" value="1"/>
</dbReference>
<dbReference type="GO" id="GO:0005634">
    <property type="term" value="C:nucleus"/>
    <property type="evidence" value="ECO:0007669"/>
    <property type="project" value="TreeGrafter"/>
</dbReference>
<dbReference type="EMBL" id="JANIIK010000048">
    <property type="protein sequence ID" value="KAJ3599409.1"/>
    <property type="molecule type" value="Genomic_DNA"/>
</dbReference>
<dbReference type="InterPro" id="IPR050776">
    <property type="entry name" value="Ank_Repeat/CDKN_Inhibitor"/>
</dbReference>
<evidence type="ECO:0000313" key="7">
    <source>
        <dbReference type="Proteomes" id="UP001148018"/>
    </source>
</evidence>
<dbReference type="AlphaFoldDB" id="A0A9Q0IHX1"/>
<feature type="repeat" description="ANK" evidence="3">
    <location>
        <begin position="205"/>
        <end position="237"/>
    </location>
</feature>
<dbReference type="SUPFAM" id="SSF47986">
    <property type="entry name" value="DEATH domain"/>
    <property type="match status" value="1"/>
</dbReference>
<sequence>MLNISKGFPRPGVSCSNPYAVDVVSAKRGDLKYGITHTEDLLELLVTEGVVTQAKRIVVLTFGTREERNSAVLDTVLARGERACRKFFHPCLMQAEPKLYKQIKAYLGCANESIGDPRRQLIGYLLERDKEGLARKRQERHAQKTTCSSSPRGAPPAPYAQVTGRWEPKERLQTCDIYDIIAAGGEPSTVEEMLNHVDVNAVNSLQESLLHVAAEHGRLALLGLLLRRGARPDPRDQEGRTPLHRAANRGHGEVVRALVKAGARLYAVDARGGTPSTWLRQTRRRTRVVPEPL</sequence>
<dbReference type="CDD" id="cd01671">
    <property type="entry name" value="CARD"/>
    <property type="match status" value="1"/>
</dbReference>
<dbReference type="GO" id="GO:0042981">
    <property type="term" value="P:regulation of apoptotic process"/>
    <property type="evidence" value="ECO:0007669"/>
    <property type="project" value="InterPro"/>
</dbReference>
<dbReference type="PROSITE" id="PS50209">
    <property type="entry name" value="CARD"/>
    <property type="match status" value="1"/>
</dbReference>
<dbReference type="SMART" id="SM00248">
    <property type="entry name" value="ANK"/>
    <property type="match status" value="2"/>
</dbReference>
<dbReference type="PROSITE" id="PS50088">
    <property type="entry name" value="ANK_REPEAT"/>
    <property type="match status" value="2"/>
</dbReference>
<reference evidence="6" key="1">
    <citation type="submission" date="2022-07" db="EMBL/GenBank/DDBJ databases">
        <title>Chromosome-level genome of Muraenolepis orangiensis.</title>
        <authorList>
            <person name="Kim J."/>
        </authorList>
    </citation>
    <scope>NUCLEOTIDE SEQUENCE</scope>
    <source>
        <strain evidence="6">KU_S4_2022</strain>
        <tissue evidence="6">Muscle</tissue>
    </source>
</reference>
<feature type="region of interest" description="Disordered" evidence="4">
    <location>
        <begin position="133"/>
        <end position="165"/>
    </location>
</feature>
<evidence type="ECO:0000256" key="4">
    <source>
        <dbReference type="SAM" id="MobiDB-lite"/>
    </source>
</evidence>
<evidence type="ECO:0000256" key="2">
    <source>
        <dbReference type="ARBA" id="ARBA00023043"/>
    </source>
</evidence>
<evidence type="ECO:0000256" key="1">
    <source>
        <dbReference type="ARBA" id="ARBA00022737"/>
    </source>
</evidence>
<dbReference type="SUPFAM" id="SSF48403">
    <property type="entry name" value="Ankyrin repeat"/>
    <property type="match status" value="1"/>
</dbReference>
<dbReference type="PANTHER" id="PTHR24201:SF2">
    <property type="entry name" value="ANKYRIN REPEAT DOMAIN-CONTAINING PROTEIN 42"/>
    <property type="match status" value="1"/>
</dbReference>
<feature type="domain" description="CARD" evidence="5">
    <location>
        <begin position="16"/>
        <end position="88"/>
    </location>
</feature>
<dbReference type="InterPro" id="IPR001315">
    <property type="entry name" value="CARD"/>
</dbReference>
<feature type="repeat" description="ANK" evidence="3">
    <location>
        <begin position="238"/>
        <end position="270"/>
    </location>
</feature>
<organism evidence="6 7">
    <name type="scientific">Muraenolepis orangiensis</name>
    <name type="common">Patagonian moray cod</name>
    <dbReference type="NCBI Taxonomy" id="630683"/>
    <lineage>
        <taxon>Eukaryota</taxon>
        <taxon>Metazoa</taxon>
        <taxon>Chordata</taxon>
        <taxon>Craniata</taxon>
        <taxon>Vertebrata</taxon>
        <taxon>Euteleostomi</taxon>
        <taxon>Actinopterygii</taxon>
        <taxon>Neopterygii</taxon>
        <taxon>Teleostei</taxon>
        <taxon>Neoteleostei</taxon>
        <taxon>Acanthomorphata</taxon>
        <taxon>Zeiogadaria</taxon>
        <taxon>Gadariae</taxon>
        <taxon>Gadiformes</taxon>
        <taxon>Muraenolepidoidei</taxon>
        <taxon>Muraenolepididae</taxon>
        <taxon>Muraenolepis</taxon>
    </lineage>
</organism>